<dbReference type="EMBL" id="QZWG01000019">
    <property type="protein sequence ID" value="RZB49663.1"/>
    <property type="molecule type" value="Genomic_DNA"/>
</dbReference>
<comment type="caution">
    <text evidence="4">The sequence shown here is derived from an EMBL/GenBank/DDBJ whole genome shotgun (WGS) entry which is preliminary data.</text>
</comment>
<dbReference type="AlphaFoldDB" id="A0A445FLJ2"/>
<dbReference type="PANTHER" id="PTHR10460:SF52">
    <property type="entry name" value="ABIL1-LIKE PROTEIN"/>
    <property type="match status" value="1"/>
</dbReference>
<accession>A0A445FLJ2</accession>
<keyword evidence="3" id="KW-1133">Transmembrane helix</keyword>
<name>A0A445FLJ2_GLYSO</name>
<feature type="transmembrane region" description="Helical" evidence="3">
    <location>
        <begin position="12"/>
        <end position="33"/>
    </location>
</feature>
<organism evidence="4 5">
    <name type="scientific">Glycine soja</name>
    <name type="common">Wild soybean</name>
    <dbReference type="NCBI Taxonomy" id="3848"/>
    <lineage>
        <taxon>Eukaryota</taxon>
        <taxon>Viridiplantae</taxon>
        <taxon>Streptophyta</taxon>
        <taxon>Embryophyta</taxon>
        <taxon>Tracheophyta</taxon>
        <taxon>Spermatophyta</taxon>
        <taxon>Magnoliopsida</taxon>
        <taxon>eudicotyledons</taxon>
        <taxon>Gunneridae</taxon>
        <taxon>Pentapetalae</taxon>
        <taxon>rosids</taxon>
        <taxon>fabids</taxon>
        <taxon>Fabales</taxon>
        <taxon>Fabaceae</taxon>
        <taxon>Papilionoideae</taxon>
        <taxon>50 kb inversion clade</taxon>
        <taxon>NPAAA clade</taxon>
        <taxon>indigoferoid/millettioid clade</taxon>
        <taxon>Phaseoleae</taxon>
        <taxon>Glycine</taxon>
        <taxon>Glycine subgen. Soja</taxon>
    </lineage>
</organism>
<reference evidence="4 5" key="1">
    <citation type="submission" date="2018-09" db="EMBL/GenBank/DDBJ databases">
        <title>A high-quality reference genome of wild soybean provides a powerful tool to mine soybean genomes.</title>
        <authorList>
            <person name="Xie M."/>
            <person name="Chung C.Y.L."/>
            <person name="Li M.-W."/>
            <person name="Wong F.-L."/>
            <person name="Chan T.-F."/>
            <person name="Lam H.-M."/>
        </authorList>
    </citation>
    <scope>NUCLEOTIDE SEQUENCE [LARGE SCALE GENOMIC DNA]</scope>
    <source>
        <strain evidence="5">cv. W05</strain>
        <tissue evidence="4">Hypocotyl of etiolated seedlings</tissue>
    </source>
</reference>
<keyword evidence="5" id="KW-1185">Reference proteome</keyword>
<dbReference type="InterPro" id="IPR028457">
    <property type="entry name" value="ABI"/>
</dbReference>
<keyword evidence="3" id="KW-0812">Transmembrane</keyword>
<proteinExistence type="inferred from homology"/>
<dbReference type="Proteomes" id="UP000289340">
    <property type="component" value="Chromosome 19"/>
</dbReference>
<evidence type="ECO:0000313" key="5">
    <source>
        <dbReference type="Proteomes" id="UP000289340"/>
    </source>
</evidence>
<evidence type="ECO:0000313" key="4">
    <source>
        <dbReference type="EMBL" id="RZB49663.1"/>
    </source>
</evidence>
<comment type="function">
    <text evidence="2">Involved in regulation of actin and microtubule organization. Part of a WAVE complex that activates the Arp2/3 complex.</text>
</comment>
<protein>
    <submittedName>
        <fullName evidence="4">Protein ABIL1 isoform B</fullName>
    </submittedName>
</protein>
<evidence type="ECO:0000256" key="3">
    <source>
        <dbReference type="SAM" id="Phobius"/>
    </source>
</evidence>
<evidence type="ECO:0000256" key="1">
    <source>
        <dbReference type="ARBA" id="ARBA00010020"/>
    </source>
</evidence>
<keyword evidence="3" id="KW-0472">Membrane</keyword>
<sequence length="287" mass="31925">MGGTVPLIQYNIGLFVICRLIILLYLNWSWLVLHLCVRILENLKDYAVRALVNAVDHLGTVAYKLSDILEKQTFDVSTMDLKVSTLNQRLLTCHMYTDKEGLRQQQLLAFIPRHHKHYILPNSVHKKVHFIPHRKIGARQNSFQTRTRLHSSGTPISKTLSWHLASETKFTLKKQASRTSKNAKDSKFSAKTSGVFHLLGSEGSTRMKTSAAQPHLANGVPTSGAATQTLGATSRDALKRSKPLTAYGSFDDRNGREAVQVHTRSKSVLSSFLVKQAAAKLKAGSVL</sequence>
<gene>
    <name evidence="4" type="ORF">D0Y65_052541</name>
</gene>
<comment type="similarity">
    <text evidence="1">Belongs to the ABI family.</text>
</comment>
<dbReference type="Gene3D" id="6.10.140.1620">
    <property type="match status" value="1"/>
</dbReference>
<evidence type="ECO:0000256" key="2">
    <source>
        <dbReference type="ARBA" id="ARBA00025223"/>
    </source>
</evidence>
<dbReference type="PANTHER" id="PTHR10460">
    <property type="entry name" value="ABL INTERACTOR FAMILY MEMBER"/>
    <property type="match status" value="1"/>
</dbReference>